<protein>
    <recommendedName>
        <fullName evidence="4">High frequency lysogenization protein HflD homolog</fullName>
    </recommendedName>
</protein>
<keyword evidence="6" id="KW-1185">Reference proteome</keyword>
<reference evidence="5 6" key="1">
    <citation type="submission" date="2016-11" db="EMBL/GenBank/DDBJ databases">
        <authorList>
            <person name="Jaros S."/>
            <person name="Januszkiewicz K."/>
            <person name="Wedrychowicz H."/>
        </authorList>
    </citation>
    <scope>NUCLEOTIDE SEQUENCE [LARGE SCALE GENOMIC DNA]</scope>
    <source>
        <strain evidence="5 6">DSM 17737</strain>
    </source>
</reference>
<comment type="similarity">
    <text evidence="4">Belongs to the HflD family.</text>
</comment>
<gene>
    <name evidence="4" type="primary">hflD</name>
    <name evidence="5" type="ORF">SAMN05443662_0900</name>
</gene>
<dbReference type="EMBL" id="FSRE01000002">
    <property type="protein sequence ID" value="SIN89813.1"/>
    <property type="molecule type" value="Genomic_DNA"/>
</dbReference>
<dbReference type="GO" id="GO:0005737">
    <property type="term" value="C:cytoplasm"/>
    <property type="evidence" value="ECO:0007669"/>
    <property type="project" value="UniProtKB-SubCell"/>
</dbReference>
<evidence type="ECO:0000313" key="5">
    <source>
        <dbReference type="EMBL" id="SIN89813.1"/>
    </source>
</evidence>
<dbReference type="OrthoDB" id="9788031at2"/>
<dbReference type="Proteomes" id="UP000198461">
    <property type="component" value="Unassembled WGS sequence"/>
</dbReference>
<keyword evidence="2 4" id="KW-0963">Cytoplasm</keyword>
<dbReference type="AlphaFoldDB" id="A0A1N6F3F9"/>
<evidence type="ECO:0000256" key="1">
    <source>
        <dbReference type="ARBA" id="ARBA00022475"/>
    </source>
</evidence>
<dbReference type="GO" id="GO:0005886">
    <property type="term" value="C:plasma membrane"/>
    <property type="evidence" value="ECO:0007669"/>
    <property type="project" value="UniProtKB-SubCell"/>
</dbReference>
<dbReference type="NCBIfam" id="NF001246">
    <property type="entry name" value="PRK00218.1-2"/>
    <property type="match status" value="1"/>
</dbReference>
<proteinExistence type="inferred from homology"/>
<evidence type="ECO:0000256" key="2">
    <source>
        <dbReference type="ARBA" id="ARBA00022490"/>
    </source>
</evidence>
<dbReference type="SUPFAM" id="SSF101322">
    <property type="entry name" value="YcfC-like"/>
    <property type="match status" value="1"/>
</dbReference>
<dbReference type="Pfam" id="PF04356">
    <property type="entry name" value="DUF489"/>
    <property type="match status" value="1"/>
</dbReference>
<dbReference type="HAMAP" id="MF_00695">
    <property type="entry name" value="HflD_protein"/>
    <property type="match status" value="1"/>
</dbReference>
<dbReference type="Gene3D" id="1.10.3890.10">
    <property type="entry name" value="HflD-like"/>
    <property type="match status" value="1"/>
</dbReference>
<dbReference type="STRING" id="364032.SAMN05443662_0900"/>
<sequence>MSRYTDTDRTLAFAGIYQAAKLVHDLASTGQCDEKALQSTLDSLFVTQPDKVLDVWGGELENLRIGIETLVSQMMGSSRNLYITQYVLGLVVLADKLQKSPEHLNALSDVIEEAQRQKERFGEDHPTVINTLAKAYQEHVSPLGPRIMVKGLPEHLNASGMAEKIRALLLAGVRAAILWYQTGGSRWQLLWKRRSYLREAQRLLQQLPQKPLFRGQA</sequence>
<dbReference type="PANTHER" id="PTHR38100">
    <property type="entry name" value="HIGH FREQUENCY LYSOGENIZATION PROTEIN HFLD"/>
    <property type="match status" value="1"/>
</dbReference>
<dbReference type="RefSeq" id="WP_074201187.1">
    <property type="nucleotide sequence ID" value="NZ_FSRE01000002.1"/>
</dbReference>
<comment type="subcellular location">
    <subcellularLocation>
        <location evidence="4">Cytoplasm</location>
    </subcellularLocation>
    <subcellularLocation>
        <location evidence="4">Cell membrane</location>
        <topology evidence="4">Peripheral membrane protein</topology>
        <orientation evidence="4">Cytoplasmic side</orientation>
    </subcellularLocation>
</comment>
<evidence type="ECO:0000256" key="4">
    <source>
        <dbReference type="HAMAP-Rule" id="MF_00695"/>
    </source>
</evidence>
<accession>A0A1N6F3F9</accession>
<dbReference type="InterPro" id="IPR035932">
    <property type="entry name" value="HflD-like_sf"/>
</dbReference>
<keyword evidence="1 4" id="KW-1003">Cell membrane</keyword>
<evidence type="ECO:0000256" key="3">
    <source>
        <dbReference type="ARBA" id="ARBA00023136"/>
    </source>
</evidence>
<dbReference type="InterPro" id="IPR007451">
    <property type="entry name" value="HflD"/>
</dbReference>
<dbReference type="PANTHER" id="PTHR38100:SF1">
    <property type="entry name" value="HIGH FREQUENCY LYSOGENIZATION PROTEIN HFLD"/>
    <property type="match status" value="1"/>
</dbReference>
<organism evidence="5 6">
    <name type="scientific">Sulfurivirga caldicuralii</name>
    <dbReference type="NCBI Taxonomy" id="364032"/>
    <lineage>
        <taxon>Bacteria</taxon>
        <taxon>Pseudomonadati</taxon>
        <taxon>Pseudomonadota</taxon>
        <taxon>Gammaproteobacteria</taxon>
        <taxon>Thiotrichales</taxon>
        <taxon>Piscirickettsiaceae</taxon>
        <taxon>Sulfurivirga</taxon>
    </lineage>
</organism>
<name>A0A1N6F3F9_9GAMM</name>
<keyword evidence="3 4" id="KW-0472">Membrane</keyword>
<evidence type="ECO:0000313" key="6">
    <source>
        <dbReference type="Proteomes" id="UP000198461"/>
    </source>
</evidence>